<evidence type="ECO:0000256" key="8">
    <source>
        <dbReference type="ARBA" id="ARBA00023004"/>
    </source>
</evidence>
<dbReference type="GO" id="GO:0016491">
    <property type="term" value="F:oxidoreductase activity"/>
    <property type="evidence" value="ECO:0007669"/>
    <property type="project" value="UniProtKB-KW"/>
</dbReference>
<dbReference type="KEGG" id="dgi:Desgi_1137"/>
<proteinExistence type="inferred from homology"/>
<keyword evidence="6" id="KW-0479">Metal-binding</keyword>
<feature type="domain" description="NADH:flavin oxidoreductase/NADH oxidase N-terminal" evidence="10">
    <location>
        <begin position="6"/>
        <end position="340"/>
    </location>
</feature>
<dbReference type="Pfam" id="PF07992">
    <property type="entry name" value="Pyr_redox_2"/>
    <property type="match status" value="1"/>
</dbReference>
<dbReference type="InterPro" id="IPR023753">
    <property type="entry name" value="FAD/NAD-binding_dom"/>
</dbReference>
<dbReference type="EMBL" id="CP003273">
    <property type="protein sequence ID" value="AGL00661.1"/>
    <property type="molecule type" value="Genomic_DNA"/>
</dbReference>
<evidence type="ECO:0000256" key="6">
    <source>
        <dbReference type="ARBA" id="ARBA00022723"/>
    </source>
</evidence>
<comment type="cofactor">
    <cofactor evidence="2">
        <name>[4Fe-4S] cluster</name>
        <dbReference type="ChEBI" id="CHEBI:49883"/>
    </cofactor>
</comment>
<comment type="cofactor">
    <cofactor evidence="1">
        <name>FMN</name>
        <dbReference type="ChEBI" id="CHEBI:58210"/>
    </cofactor>
</comment>
<dbReference type="RefSeq" id="WP_006523676.1">
    <property type="nucleotide sequence ID" value="NC_021184.1"/>
</dbReference>
<feature type="domain" description="FAD/NAD(P)-binding" evidence="11">
    <location>
        <begin position="385"/>
        <end position="614"/>
    </location>
</feature>
<dbReference type="PRINTS" id="PR00368">
    <property type="entry name" value="FADPNR"/>
</dbReference>
<keyword evidence="5" id="KW-0288">FMN</keyword>
<evidence type="ECO:0000313" key="13">
    <source>
        <dbReference type="Proteomes" id="UP000013520"/>
    </source>
</evidence>
<protein>
    <submittedName>
        <fullName evidence="12">NADH:flavin oxidoreductase</fullName>
    </submittedName>
</protein>
<dbReference type="PANTHER" id="PTHR42917:SF2">
    <property type="entry name" value="2,4-DIENOYL-COA REDUCTASE [(2E)-ENOYL-COA-PRODUCING]"/>
    <property type="match status" value="1"/>
</dbReference>
<dbReference type="Pfam" id="PF00724">
    <property type="entry name" value="Oxidored_FMN"/>
    <property type="match status" value="1"/>
</dbReference>
<dbReference type="OrthoDB" id="9772736at2"/>
<evidence type="ECO:0000313" key="12">
    <source>
        <dbReference type="EMBL" id="AGL00661.1"/>
    </source>
</evidence>
<evidence type="ECO:0000256" key="5">
    <source>
        <dbReference type="ARBA" id="ARBA00022643"/>
    </source>
</evidence>
<dbReference type="Gene3D" id="3.20.20.70">
    <property type="entry name" value="Aldolase class I"/>
    <property type="match status" value="1"/>
</dbReference>
<accession>R4KLZ1</accession>
<comment type="similarity">
    <text evidence="3">In the N-terminal section; belongs to the NADH:flavin oxidoreductase/NADH oxidase family.</text>
</comment>
<dbReference type="InterPro" id="IPR051793">
    <property type="entry name" value="NADH:flavin_oxidoreductase"/>
</dbReference>
<dbReference type="InterPro" id="IPR001155">
    <property type="entry name" value="OxRdtase_FMN_N"/>
</dbReference>
<dbReference type="Gene3D" id="3.40.50.720">
    <property type="entry name" value="NAD(P)-binding Rossmann-like Domain"/>
    <property type="match status" value="1"/>
</dbReference>
<dbReference type="Gene3D" id="3.50.50.60">
    <property type="entry name" value="FAD/NAD(P)-binding domain"/>
    <property type="match status" value="1"/>
</dbReference>
<evidence type="ECO:0000256" key="4">
    <source>
        <dbReference type="ARBA" id="ARBA00022630"/>
    </source>
</evidence>
<evidence type="ECO:0000259" key="10">
    <source>
        <dbReference type="Pfam" id="PF00724"/>
    </source>
</evidence>
<dbReference type="GO" id="GO:0010181">
    <property type="term" value="F:FMN binding"/>
    <property type="evidence" value="ECO:0007669"/>
    <property type="project" value="InterPro"/>
</dbReference>
<gene>
    <name evidence="12" type="ORF">Desgi_1137</name>
</gene>
<keyword evidence="4" id="KW-0285">Flavoprotein</keyword>
<dbReference type="Proteomes" id="UP000013520">
    <property type="component" value="Chromosome"/>
</dbReference>
<name>R4KLZ1_9FIRM</name>
<evidence type="ECO:0000256" key="9">
    <source>
        <dbReference type="ARBA" id="ARBA00023014"/>
    </source>
</evidence>
<dbReference type="InterPro" id="IPR013785">
    <property type="entry name" value="Aldolase_TIM"/>
</dbReference>
<dbReference type="InterPro" id="IPR036188">
    <property type="entry name" value="FAD/NAD-bd_sf"/>
</dbReference>
<dbReference type="SUPFAM" id="SSF51905">
    <property type="entry name" value="FAD/NAD(P)-binding domain"/>
    <property type="match status" value="1"/>
</dbReference>
<evidence type="ECO:0000256" key="3">
    <source>
        <dbReference type="ARBA" id="ARBA00011048"/>
    </source>
</evidence>
<keyword evidence="9" id="KW-0411">Iron-sulfur</keyword>
<dbReference type="eggNOG" id="COG0493">
    <property type="taxonomic scope" value="Bacteria"/>
</dbReference>
<reference evidence="12 13" key="1">
    <citation type="submission" date="2012-01" db="EMBL/GenBank/DDBJ databases">
        <title>Complete sequence of Desulfotomaculum gibsoniae DSM 7213.</title>
        <authorList>
            <consortium name="US DOE Joint Genome Institute"/>
            <person name="Lucas S."/>
            <person name="Han J."/>
            <person name="Lapidus A."/>
            <person name="Cheng J.-F."/>
            <person name="Goodwin L."/>
            <person name="Pitluck S."/>
            <person name="Peters L."/>
            <person name="Ovchinnikova G."/>
            <person name="Teshima H."/>
            <person name="Detter J.C."/>
            <person name="Han C."/>
            <person name="Tapia R."/>
            <person name="Land M."/>
            <person name="Hauser L."/>
            <person name="Kyrpides N."/>
            <person name="Ivanova N."/>
            <person name="Pagani I."/>
            <person name="Parshina S."/>
            <person name="Plugge C."/>
            <person name="Muyzer G."/>
            <person name="Kuever J."/>
            <person name="Ivanova A."/>
            <person name="Nazina T."/>
            <person name="Klenk H.-P."/>
            <person name="Brambilla E."/>
            <person name="Spring S."/>
            <person name="Stams A.F."/>
            <person name="Woyke T."/>
        </authorList>
    </citation>
    <scope>NUCLEOTIDE SEQUENCE [LARGE SCALE GENOMIC DNA]</scope>
    <source>
        <strain evidence="12 13">DSM 7213</strain>
    </source>
</reference>
<keyword evidence="13" id="KW-1185">Reference proteome</keyword>
<evidence type="ECO:0000256" key="1">
    <source>
        <dbReference type="ARBA" id="ARBA00001917"/>
    </source>
</evidence>
<evidence type="ECO:0000256" key="2">
    <source>
        <dbReference type="ARBA" id="ARBA00001966"/>
    </source>
</evidence>
<dbReference type="CDD" id="cd02803">
    <property type="entry name" value="OYE_like_FMN_family"/>
    <property type="match status" value="1"/>
</dbReference>
<evidence type="ECO:0000256" key="7">
    <source>
        <dbReference type="ARBA" id="ARBA00023002"/>
    </source>
</evidence>
<keyword evidence="8" id="KW-0408">Iron</keyword>
<organism evidence="12 13">
    <name type="scientific">Desulfoscipio gibsoniae DSM 7213</name>
    <dbReference type="NCBI Taxonomy" id="767817"/>
    <lineage>
        <taxon>Bacteria</taxon>
        <taxon>Bacillati</taxon>
        <taxon>Bacillota</taxon>
        <taxon>Clostridia</taxon>
        <taxon>Eubacteriales</taxon>
        <taxon>Desulfallaceae</taxon>
        <taxon>Desulfoscipio</taxon>
    </lineage>
</organism>
<dbReference type="eggNOG" id="COG1902">
    <property type="taxonomic scope" value="Bacteria"/>
</dbReference>
<evidence type="ECO:0000259" key="11">
    <source>
        <dbReference type="Pfam" id="PF07992"/>
    </source>
</evidence>
<dbReference type="STRING" id="767817.Desgi_1137"/>
<keyword evidence="7" id="KW-0560">Oxidoreductase</keyword>
<dbReference type="SUPFAM" id="SSF51395">
    <property type="entry name" value="FMN-linked oxidoreductases"/>
    <property type="match status" value="1"/>
</dbReference>
<dbReference type="GO" id="GO:0051536">
    <property type="term" value="F:iron-sulfur cluster binding"/>
    <property type="evidence" value="ECO:0007669"/>
    <property type="project" value="UniProtKB-KW"/>
</dbReference>
<dbReference type="HOGENOM" id="CLU_012153_1_1_9"/>
<dbReference type="AlphaFoldDB" id="R4KLZ1"/>
<dbReference type="PANTHER" id="PTHR42917">
    <property type="entry name" value="2,4-DIENOYL-COA REDUCTASE"/>
    <property type="match status" value="1"/>
</dbReference>
<dbReference type="GO" id="GO:0046872">
    <property type="term" value="F:metal ion binding"/>
    <property type="evidence" value="ECO:0007669"/>
    <property type="project" value="UniProtKB-KW"/>
</dbReference>
<sequence length="648" mass="70788">MGKYTKLFTPAKINQLELKNRIIKAPQTTGMGGKDGTVTERLIKYYSEQARGGAGLVIVGYAWVDNNASKSAQCQIGIADNEFIPGLAWLAQTIQLNGAKAAIQLEHCGRQKFLGTPPIKAPSRIPWEELYTMGGAVPEELTFEEIQEIVNAFGDAARRAQWAGFDMVEVHGAHGYLITNFLSPRTNKRTDWYGGSLENRMRFLMQIIENIRRKVGESYPLSVRLSGTEYEPDGVMIEETIEVAKALEKAGVDILHISGGNHHQMAHQVTPMCLPAAHNTWAAEAVKKEVTIPVIASGSINTPDLAEEILNTGKADFVALGRPLFADPYFAEKAKEDRPEDIAPCIRCNECLERSFFKFQAVRCTVNARLGKEGQLEIVPAVRSKKVAIVGGGPAGMEAARVSTLRGHDVTLFEGNKLGGRLVEASVPDFKADIRLLNNYLITQIKKLNVKVEYREVLPEDIKNAQYDAVVIAAGAKLEKPDITGITNPIVTDCFDVLNGKVKLGQRVIVVGAGLVGIDVGLFVAEQGREVLFIMGRENPNDFLSTIDAASRSVIAQRLAELKYSLYAGKRIEAVLDNAITVVDRFGSKETLSADTVILAKGFIPQKQFAEKLKSMIDIPVISVGDCVAPRKIFDAIHEGFIAGSSIL</sequence>